<proteinExistence type="predicted"/>
<reference evidence="2" key="2">
    <citation type="submission" date="2021-10" db="EMBL/GenBank/DDBJ databases">
        <title>Phylogenomics reveals ancestral predisposition of the termite-cultivated fungus Termitomyces towards a domesticated lifestyle.</title>
        <authorList>
            <person name="Auxier B."/>
            <person name="Grum-Grzhimaylo A."/>
            <person name="Cardenas M.E."/>
            <person name="Lodge J.D."/>
            <person name="Laessoe T."/>
            <person name="Pedersen O."/>
            <person name="Smith M.E."/>
            <person name="Kuyper T.W."/>
            <person name="Franco-Molano E.A."/>
            <person name="Baroni T.J."/>
            <person name="Aanen D.K."/>
        </authorList>
    </citation>
    <scope>NUCLEOTIDE SEQUENCE</scope>
    <source>
        <strain evidence="2">D49</strain>
    </source>
</reference>
<dbReference type="Proteomes" id="UP000717328">
    <property type="component" value="Unassembled WGS sequence"/>
</dbReference>
<keyword evidence="3" id="KW-1185">Reference proteome</keyword>
<comment type="caution">
    <text evidence="2">The sequence shown here is derived from an EMBL/GenBank/DDBJ whole genome shotgun (WGS) entry which is preliminary data.</text>
</comment>
<feature type="region of interest" description="Disordered" evidence="1">
    <location>
        <begin position="39"/>
        <end position="66"/>
    </location>
</feature>
<organism evidence="2 3">
    <name type="scientific">Sphagnurus paluster</name>
    <dbReference type="NCBI Taxonomy" id="117069"/>
    <lineage>
        <taxon>Eukaryota</taxon>
        <taxon>Fungi</taxon>
        <taxon>Dikarya</taxon>
        <taxon>Basidiomycota</taxon>
        <taxon>Agaricomycotina</taxon>
        <taxon>Agaricomycetes</taxon>
        <taxon>Agaricomycetidae</taxon>
        <taxon>Agaricales</taxon>
        <taxon>Tricholomatineae</taxon>
        <taxon>Lyophyllaceae</taxon>
        <taxon>Sphagnurus</taxon>
    </lineage>
</organism>
<name>A0A9P7FP68_9AGAR</name>
<dbReference type="OrthoDB" id="3160134at2759"/>
<reference evidence="2" key="1">
    <citation type="submission" date="2021-02" db="EMBL/GenBank/DDBJ databases">
        <authorList>
            <person name="Nieuwenhuis M."/>
            <person name="Van De Peppel L.J.J."/>
        </authorList>
    </citation>
    <scope>NUCLEOTIDE SEQUENCE</scope>
    <source>
        <strain evidence="2">D49</strain>
    </source>
</reference>
<evidence type="ECO:0000313" key="2">
    <source>
        <dbReference type="EMBL" id="KAG5634191.1"/>
    </source>
</evidence>
<dbReference type="AlphaFoldDB" id="A0A9P7FP68"/>
<evidence type="ECO:0000313" key="3">
    <source>
        <dbReference type="Proteomes" id="UP000717328"/>
    </source>
</evidence>
<evidence type="ECO:0000256" key="1">
    <source>
        <dbReference type="SAM" id="MobiDB-lite"/>
    </source>
</evidence>
<protein>
    <submittedName>
        <fullName evidence="2">Uncharacterized protein</fullName>
    </submittedName>
</protein>
<accession>A0A9P7FP68</accession>
<sequence>MATPPPSPAPVLGQVNIKELATKITDMIGSTFAGLIQNLPTPQPTVRKNKQQRSAESDDNTSPGQTSLGYYQYGHYYARPGDMFLKVEKVVNCGILHETEDSNDESGAPAIDKRTLDAWNILCKMIPGFKIKMLELSNDHKAHKLICSEIKAGISKVFADDATTFKTKIIAYMLLDAKTCSPLPPLLAGDKTIRGLPLTSTSEVFGTLEGTPLAETSAEDTGVDDFERAMQQRAAKCARVDAGNENSPS</sequence>
<gene>
    <name evidence="2" type="ORF">H0H81_002996</name>
</gene>
<dbReference type="EMBL" id="JABCKI010006570">
    <property type="protein sequence ID" value="KAG5634191.1"/>
    <property type="molecule type" value="Genomic_DNA"/>
</dbReference>